<dbReference type="GO" id="GO:0006886">
    <property type="term" value="P:intracellular protein transport"/>
    <property type="evidence" value="ECO:0007669"/>
    <property type="project" value="UniProtKB-UniRule"/>
</dbReference>
<keyword evidence="4" id="KW-1003">Cell membrane</keyword>
<evidence type="ECO:0000256" key="1">
    <source>
        <dbReference type="ARBA" id="ARBA00004236"/>
    </source>
</evidence>
<dbReference type="PROSITE" id="PS51072">
    <property type="entry name" value="MHD"/>
    <property type="match status" value="1"/>
</dbReference>
<evidence type="ECO:0000313" key="11">
    <source>
        <dbReference type="EMBL" id="CAI5757966.1"/>
    </source>
</evidence>
<evidence type="ECO:0000256" key="4">
    <source>
        <dbReference type="ARBA" id="ARBA00022475"/>
    </source>
</evidence>
<name>A0A9W4TWR1_9ASCO</name>
<dbReference type="CDD" id="cd14836">
    <property type="entry name" value="AP2_Mu_N"/>
    <property type="match status" value="1"/>
</dbReference>
<dbReference type="PANTHER" id="PTHR10529">
    <property type="entry name" value="AP COMPLEX SUBUNIT MU"/>
    <property type="match status" value="1"/>
</dbReference>
<gene>
    <name evidence="11" type="ORF">CANVERA_P2478</name>
</gene>
<dbReference type="Gene3D" id="3.30.450.60">
    <property type="match status" value="1"/>
</dbReference>
<reference evidence="11" key="1">
    <citation type="submission" date="2022-12" db="EMBL/GenBank/DDBJ databases">
        <authorList>
            <person name="Brejova B."/>
        </authorList>
    </citation>
    <scope>NUCLEOTIDE SEQUENCE</scope>
</reference>
<dbReference type="Gene3D" id="2.60.40.1170">
    <property type="entry name" value="Mu homology domain, subdomain B"/>
    <property type="match status" value="2"/>
</dbReference>
<dbReference type="InterPro" id="IPR028565">
    <property type="entry name" value="MHD"/>
</dbReference>
<accession>A0A9W4TWR1</accession>
<dbReference type="PROSITE" id="PS00991">
    <property type="entry name" value="CLAT_ADAPTOR_M_2"/>
    <property type="match status" value="1"/>
</dbReference>
<dbReference type="Pfam" id="PF00928">
    <property type="entry name" value="Adap_comp_sub"/>
    <property type="match status" value="1"/>
</dbReference>
<dbReference type="InterPro" id="IPR043532">
    <property type="entry name" value="AP2_Mu_N"/>
</dbReference>
<dbReference type="InterPro" id="IPR001392">
    <property type="entry name" value="Clathrin_mu"/>
</dbReference>
<keyword evidence="6 9" id="KW-0653">Protein transport</keyword>
<dbReference type="GO" id="GO:0006897">
    <property type="term" value="P:endocytosis"/>
    <property type="evidence" value="ECO:0007669"/>
    <property type="project" value="UniProtKB-KW"/>
</dbReference>
<evidence type="ECO:0000256" key="3">
    <source>
        <dbReference type="ARBA" id="ARBA00022448"/>
    </source>
</evidence>
<organism evidence="11 12">
    <name type="scientific">Candida verbasci</name>
    <dbReference type="NCBI Taxonomy" id="1227364"/>
    <lineage>
        <taxon>Eukaryota</taxon>
        <taxon>Fungi</taxon>
        <taxon>Dikarya</taxon>
        <taxon>Ascomycota</taxon>
        <taxon>Saccharomycotina</taxon>
        <taxon>Pichiomycetes</taxon>
        <taxon>Debaryomycetaceae</taxon>
        <taxon>Candida/Lodderomyces clade</taxon>
        <taxon>Candida</taxon>
    </lineage>
</organism>
<keyword evidence="8" id="KW-0168">Coated pit</keyword>
<feature type="domain" description="MHD" evidence="10">
    <location>
        <begin position="202"/>
        <end position="464"/>
    </location>
</feature>
<dbReference type="InterPro" id="IPR022775">
    <property type="entry name" value="AP_mu_sigma_su"/>
</dbReference>
<evidence type="ECO:0000313" key="12">
    <source>
        <dbReference type="Proteomes" id="UP001152885"/>
    </source>
</evidence>
<evidence type="ECO:0000256" key="5">
    <source>
        <dbReference type="ARBA" id="ARBA00022583"/>
    </source>
</evidence>
<dbReference type="AlphaFoldDB" id="A0A9W4TWR1"/>
<comment type="caution">
    <text evidence="11">The sequence shown here is derived from an EMBL/GenBank/DDBJ whole genome shotgun (WGS) entry which is preliminary data.</text>
</comment>
<dbReference type="EMBL" id="CANTUO010000002">
    <property type="protein sequence ID" value="CAI5757966.1"/>
    <property type="molecule type" value="Genomic_DNA"/>
</dbReference>
<dbReference type="InterPro" id="IPR018240">
    <property type="entry name" value="Clathrin_mu_CS"/>
</dbReference>
<evidence type="ECO:0000256" key="2">
    <source>
        <dbReference type="ARBA" id="ARBA00004277"/>
    </source>
</evidence>
<keyword evidence="5" id="KW-0254">Endocytosis</keyword>
<dbReference type="OrthoDB" id="10259133at2759"/>
<proteinExistence type="inferred from homology"/>
<evidence type="ECO:0000259" key="10">
    <source>
        <dbReference type="PROSITE" id="PS51072"/>
    </source>
</evidence>
<evidence type="ECO:0000256" key="9">
    <source>
        <dbReference type="PIRNR" id="PIRNR005992"/>
    </source>
</evidence>
<dbReference type="InterPro" id="IPR036168">
    <property type="entry name" value="AP2_Mu_C_sf"/>
</dbReference>
<dbReference type="CDD" id="cd09251">
    <property type="entry name" value="AP-2_Mu2_Cterm"/>
    <property type="match status" value="1"/>
</dbReference>
<dbReference type="PRINTS" id="PR00314">
    <property type="entry name" value="CLATHRINADPT"/>
</dbReference>
<dbReference type="InterPro" id="IPR050431">
    <property type="entry name" value="Adaptor_comp_med_subunit"/>
</dbReference>
<dbReference type="GO" id="GO:0005905">
    <property type="term" value="C:clathrin-coated pit"/>
    <property type="evidence" value="ECO:0007669"/>
    <property type="project" value="UniProtKB-KW"/>
</dbReference>
<dbReference type="Proteomes" id="UP001152885">
    <property type="component" value="Unassembled WGS sequence"/>
</dbReference>
<dbReference type="Pfam" id="PF01217">
    <property type="entry name" value="Clat_adaptor_s"/>
    <property type="match status" value="1"/>
</dbReference>
<dbReference type="GO" id="GO:0030131">
    <property type="term" value="C:clathrin adaptor complex"/>
    <property type="evidence" value="ECO:0007669"/>
    <property type="project" value="UniProtKB-UniRule"/>
</dbReference>
<evidence type="ECO:0000256" key="8">
    <source>
        <dbReference type="ARBA" id="ARBA00023176"/>
    </source>
</evidence>
<evidence type="ECO:0000256" key="6">
    <source>
        <dbReference type="ARBA" id="ARBA00022927"/>
    </source>
</evidence>
<protein>
    <recommendedName>
        <fullName evidence="10">MHD domain-containing protein</fullName>
    </recommendedName>
</protein>
<dbReference type="InterPro" id="IPR011012">
    <property type="entry name" value="Longin-like_dom_sf"/>
</dbReference>
<dbReference type="SUPFAM" id="SSF64356">
    <property type="entry name" value="SNARE-like"/>
    <property type="match status" value="1"/>
</dbReference>
<evidence type="ECO:0000256" key="7">
    <source>
        <dbReference type="ARBA" id="ARBA00023136"/>
    </source>
</evidence>
<dbReference type="FunFam" id="3.30.450.60:FF:000002">
    <property type="entry name" value="AP-2 complex subunit mu, putative"/>
    <property type="match status" value="1"/>
</dbReference>
<keyword evidence="7" id="KW-0472">Membrane</keyword>
<dbReference type="InterPro" id="IPR043512">
    <property type="entry name" value="Mu2_C"/>
</dbReference>
<dbReference type="PIRSF" id="PIRSF005992">
    <property type="entry name" value="Clathrin_mu"/>
    <property type="match status" value="1"/>
</dbReference>
<comment type="similarity">
    <text evidence="9">Belongs to the adaptor complexes medium subunit family.</text>
</comment>
<keyword evidence="12" id="KW-1185">Reference proteome</keyword>
<dbReference type="GO" id="GO:0005886">
    <property type="term" value="C:plasma membrane"/>
    <property type="evidence" value="ECO:0007669"/>
    <property type="project" value="UniProtKB-SubCell"/>
</dbReference>
<comment type="subcellular location">
    <subcellularLocation>
        <location evidence="1">Cell membrane</location>
    </subcellularLocation>
    <subcellularLocation>
        <location evidence="2">Membrane</location>
        <location evidence="2">Coated pit</location>
        <topology evidence="2">Peripheral membrane protein</topology>
        <orientation evidence="2">Cytoplasmic side</orientation>
    </subcellularLocation>
</comment>
<dbReference type="SUPFAM" id="SSF49447">
    <property type="entry name" value="Second domain of Mu2 adaptin subunit (ap50) of ap2 adaptor"/>
    <property type="match status" value="1"/>
</dbReference>
<sequence length="465" mass="53632">MITALFIYDTKGDILISKLYKDGIRRNIADVFRIQVINQISSARSNRDQKTPVLTLGSTSFIYIKSGGIWICAVTRSNQDCAIILEFLYKFESLLKIILFQSKKKNINESILIDEVIINNFTLIYELLDEVCDFGYPTNLDLNYLKKYVTGLDNATTTDDKIFKIPPLIRKPSMKPSLSSSSTLQTSNSSITWRSQDIKYRRNEVFLNIYEKINVIMTSQCEILRSYIEGSVQMKTHLSGMPLCRFGFNENTKLLSTVNHNQYEFPQDSVVLLEDSKFHQCVQLAVFENEGIIQFIPPDGEFQLMTYNCNSNINLPYKVFPQIQQIGRNKLSYKIRIKSYYPSKLVGTNVVMKIPTPRAIVDCKISCSNGNKKAKSHAEENMIHWEFNKFYGDEEHILTAQLEIDSNSDVLLYWTKPPITLDFTLDMFSSSGLTVKYLRVQEKSNYKTVKWIKYASQSGSYEIRY</sequence>
<keyword evidence="3 9" id="KW-0813">Transport</keyword>